<dbReference type="GO" id="GO:0016567">
    <property type="term" value="P:protein ubiquitination"/>
    <property type="evidence" value="ECO:0007669"/>
    <property type="project" value="UniProtKB-UniPathway"/>
</dbReference>
<dbReference type="GO" id="GO:0005829">
    <property type="term" value="C:cytosol"/>
    <property type="evidence" value="ECO:0007669"/>
    <property type="project" value="UniProtKB-UniRule"/>
</dbReference>
<keyword evidence="1" id="KW-0479">Metal-binding</keyword>
<dbReference type="HOGENOM" id="CLU_000945_0_0_1"/>
<sequence>MPKPGKSSASSGTRKKHAKRAATKGQEDDEPVEQLPPEPRGKKGKKADKKAPRPKVYIPPVKPVAPRRDPLDAHGLASQLPADLVVVLRLLGKKDAVSKGKALDELQAGWVEKAKQESATEEDIQSLLTTFETMLPVDLQCQFHHYPVLALHSSRRVRLAATQLQASLWGIPRLQPTLRFYLHETIGTIEMEQILGAWCTTAFDVDRMVSMRAKPSWDSFIKSQSAPSEGVSSAPTSCIPVVASFIQLALIAPNTVHQSLNPPAPEAPAIISRSQKSGKSTPRTFTKPAPKSTTESDPDEEKEADRNARYRVGALGALTWLLDTVQLPELPSTVESDTEAEPQPPHPLLGVLDNIFDMLHDPLFWSCLYAGTRPPWVEAEANVAQRAGFGTAQPAVRKSAWALIPVLVRKWEAKLQSCLPVMSAAILRSAWVESDHGVRIAMFEPLLIFLKAYPSSWMLADPTYRPANQGTERHPKAADSSGDESEVDEDHQASLGPQVNIAYTEFLDFLKLGCGGSPVQGYPVILVALSTIPEEILPLTKDALYNFYSSLWAAVDGRAISTLDKSMTATAFISSLFECTVYLVGRIQRGQQTNDTGEGGLADLARDLARQQVAEAWDAVESGRIVIKEEDAGIRLSQFVVRLGKVHVDLSKAAAEPMCSETFRHISESTEQTQALAWKDVDILAAFAAALPSDEVALKNAVKETVDSVIKWSSGRLKTQEPGSDSASTDVVDLLSRIIQKFGPILKQDVSENPDLETTIFSSIDHVMRALRPNTSVDFLLSSLSIWTGAEKRERLWGQVLGVIGSSECPKQQSNAVLSKLLEPRKEALPSCGGSSGLSGFVESLLQSVLANGDTESSTLLGKMLVTSSMEARSFSRLTVIDFMSLEHFIPLSVAHVCVERAASSVIEAIPPLLHQDAPSPASLRATLQTLSPLFTAKSPLIKGLGPLADLVVTVLALAYILRLAEDGDDMLDECVGVAKSISKSWAQMSCPEQSRVREGFLNLAHSTMQDVRARLESTTVVDALSAPDLLEMLQVAMFDADVVLPPIATFERLHSNADLGYIDIPLALFDPTIKQTPGPVTYGRDGLSEYGRVLAALLEMFKWDRQVLSRYPEMIGYLLLLECAAEDLTLDPEEPNAIFGPTVEKTFVASLEEDISMAITYVFSSAVTSISPNWHQQICSSLKTNVPAPDDGILSQVVCKTFRAATSMETKGLRDLRIFRKVLAQVAKTGDITATEADQWILLCDSIRKQAPQTSLSITLTIAQAGAECARLDRLRNELASTLSGIPPHRASTEGLRVLRHLVASAPLPDSEGVYLPPQRAVFLLQALQKWVASDEELDEEIDSLLVQLCSGLAPILLTVPGSHWDFIFDLMESNLEASSINDKATYVCLMRTLNLISTVEDLASNNKSFRATWQERRTGVMDAFAERLLEKPEKAQILGLYQQLLLQLLIVARGLQPFIAGDKGFATLLPLLLNSSSKIQLEAYQLLVPLSASRNERIVVEAAVDSDQSTPPELPGQLLEILGDISPADDDEDLLDRGLALFLPWLLTLDFFEDISIKVKNGYMDHLITAGLVETRLIPIIISSLDLKGPNKPFPIEMWAVDEFYLDMLDSSLPTRFQVLAAHLFYRALTVIPAATRSWFQDLKDRRLAEAISQYTSRWFTPMITEQELSRLKEPSAAEEFSDENFSIKVHTGVREVSAIYTIDDQQMNIRVAFPADYPLRNINVEGGQQLGIPSNKWKAWLLNVQMVANQTGSLVDALALWKKNISLHFEGQVECAICYS</sequence>
<comment type="similarity">
    <text evidence="1">Belongs to the LTN1 family.</text>
</comment>
<dbReference type="EC" id="2.3.2.27" evidence="1"/>
<gene>
    <name evidence="6" type="ORF">M407DRAFT_6872</name>
</gene>
<feature type="compositionally biased region" description="Polar residues" evidence="2">
    <location>
        <begin position="272"/>
        <end position="284"/>
    </location>
</feature>
<dbReference type="GO" id="GO:1990116">
    <property type="term" value="P:ribosome-associated ubiquitin-dependent protein catabolic process"/>
    <property type="evidence" value="ECO:0007669"/>
    <property type="project" value="UniProtKB-UniRule"/>
</dbReference>
<evidence type="ECO:0000256" key="1">
    <source>
        <dbReference type="RuleBase" id="RU367090"/>
    </source>
</evidence>
<feature type="domain" description="E3 ubiquitin-protein ligase listerin HEAT repeat region" evidence="4">
    <location>
        <begin position="1465"/>
        <end position="1674"/>
    </location>
</feature>
<dbReference type="PANTHER" id="PTHR12389:SF0">
    <property type="entry name" value="E3 UBIQUITIN-PROTEIN LIGASE LISTERIN"/>
    <property type="match status" value="1"/>
</dbReference>
<dbReference type="EMBL" id="KN822997">
    <property type="protein sequence ID" value="KIO28226.1"/>
    <property type="molecule type" value="Genomic_DNA"/>
</dbReference>
<feature type="region of interest" description="Disordered" evidence="2">
    <location>
        <begin position="464"/>
        <end position="491"/>
    </location>
</feature>
<evidence type="ECO:0000259" key="3">
    <source>
        <dbReference type="Pfam" id="PF22958"/>
    </source>
</evidence>
<dbReference type="GO" id="GO:0072344">
    <property type="term" value="P:rescue of stalled ribosome"/>
    <property type="evidence" value="ECO:0007669"/>
    <property type="project" value="UniProtKB-UniRule"/>
</dbReference>
<evidence type="ECO:0000256" key="2">
    <source>
        <dbReference type="SAM" id="MobiDB-lite"/>
    </source>
</evidence>
<comment type="function">
    <text evidence="1">E3 ubiquitin-protein ligase. Component of the ribosome quality control complex (RQC), a ribosome-associated complex that mediates ubiquitination and extraction of incompletely synthesized nascent chains for proteasomal degradation.</text>
</comment>
<dbReference type="GO" id="GO:0008270">
    <property type="term" value="F:zinc ion binding"/>
    <property type="evidence" value="ECO:0007669"/>
    <property type="project" value="UniProtKB-KW"/>
</dbReference>
<dbReference type="UniPathway" id="UPA00143"/>
<dbReference type="InterPro" id="IPR054477">
    <property type="entry name" value="LTN1_E3_ligase_6th"/>
</dbReference>
<protein>
    <recommendedName>
        <fullName evidence="1">E3 ubiquitin-protein ligase listerin</fullName>
        <ecNumber evidence="1">2.3.2.27</ecNumber>
    </recommendedName>
    <alternativeName>
        <fullName evidence="1">RING-type E3 ubiquitin transferase listerin</fullName>
    </alternativeName>
</protein>
<accession>A0A0C3QL33</accession>
<dbReference type="InterPro" id="IPR054476">
    <property type="entry name" value="Ltn1_N"/>
</dbReference>
<comment type="pathway">
    <text evidence="1">Protein modification; protein ubiquitination.</text>
</comment>
<feature type="region of interest" description="Disordered" evidence="2">
    <location>
        <begin position="1"/>
        <end position="72"/>
    </location>
</feature>
<dbReference type="Pfam" id="PF22999">
    <property type="entry name" value="LTN1_E3_ligase_6th"/>
    <property type="match status" value="1"/>
</dbReference>
<dbReference type="STRING" id="1051891.A0A0C3QL33"/>
<keyword evidence="1" id="KW-0808">Transferase</keyword>
<feature type="domain" description="E3 ubiquitin-protein ligase listerin N-terminal" evidence="3">
    <location>
        <begin position="83"/>
        <end position="224"/>
    </location>
</feature>
<keyword evidence="1" id="KW-0833">Ubl conjugation pathway</keyword>
<dbReference type="InterPro" id="IPR054478">
    <property type="entry name" value="LTN1_UBC"/>
</dbReference>
<reference evidence="6 7" key="1">
    <citation type="submission" date="2014-04" db="EMBL/GenBank/DDBJ databases">
        <authorList>
            <consortium name="DOE Joint Genome Institute"/>
            <person name="Kuo A."/>
            <person name="Girlanda M."/>
            <person name="Perotto S."/>
            <person name="Kohler A."/>
            <person name="Nagy L.G."/>
            <person name="Floudas D."/>
            <person name="Copeland A."/>
            <person name="Barry K.W."/>
            <person name="Cichocki N."/>
            <person name="Veneault-Fourrey C."/>
            <person name="LaButti K."/>
            <person name="Lindquist E.A."/>
            <person name="Lipzen A."/>
            <person name="Lundell T."/>
            <person name="Morin E."/>
            <person name="Murat C."/>
            <person name="Sun H."/>
            <person name="Tunlid A."/>
            <person name="Henrissat B."/>
            <person name="Grigoriev I.V."/>
            <person name="Hibbett D.S."/>
            <person name="Martin F."/>
            <person name="Nordberg H.P."/>
            <person name="Cantor M.N."/>
            <person name="Hua S.X."/>
        </authorList>
    </citation>
    <scope>NUCLEOTIDE SEQUENCE [LARGE SCALE GENOMIC DNA]</scope>
    <source>
        <strain evidence="6 7">MUT 4182</strain>
    </source>
</reference>
<evidence type="ECO:0000313" key="7">
    <source>
        <dbReference type="Proteomes" id="UP000054248"/>
    </source>
</evidence>
<comment type="subunit">
    <text evidence="1">Component of the ribosome quality control complex (RQC).</text>
</comment>
<feature type="domain" description="E3 ubiquitin-protein ligase listerin ubiquitin conjugating" evidence="5">
    <location>
        <begin position="1689"/>
        <end position="1769"/>
    </location>
</feature>
<organism evidence="6 7">
    <name type="scientific">Tulasnella calospora MUT 4182</name>
    <dbReference type="NCBI Taxonomy" id="1051891"/>
    <lineage>
        <taxon>Eukaryota</taxon>
        <taxon>Fungi</taxon>
        <taxon>Dikarya</taxon>
        <taxon>Basidiomycota</taxon>
        <taxon>Agaricomycotina</taxon>
        <taxon>Agaricomycetes</taxon>
        <taxon>Cantharellales</taxon>
        <taxon>Tulasnellaceae</taxon>
        <taxon>Tulasnella</taxon>
    </lineage>
</organism>
<dbReference type="OrthoDB" id="6108at2759"/>
<dbReference type="GO" id="GO:0043023">
    <property type="term" value="F:ribosomal large subunit binding"/>
    <property type="evidence" value="ECO:0007669"/>
    <property type="project" value="TreeGrafter"/>
</dbReference>
<dbReference type="PANTHER" id="PTHR12389">
    <property type="entry name" value="ZINC FINGER PROTEIN 294"/>
    <property type="match status" value="1"/>
</dbReference>
<feature type="compositionally biased region" description="Basic residues" evidence="2">
    <location>
        <begin position="13"/>
        <end position="22"/>
    </location>
</feature>
<evidence type="ECO:0000313" key="6">
    <source>
        <dbReference type="EMBL" id="KIO28226.1"/>
    </source>
</evidence>
<feature type="region of interest" description="Disordered" evidence="2">
    <location>
        <begin position="261"/>
        <end position="308"/>
    </location>
</feature>
<dbReference type="Pfam" id="PF23009">
    <property type="entry name" value="UBC_like"/>
    <property type="match status" value="1"/>
</dbReference>
<dbReference type="GO" id="GO:1990112">
    <property type="term" value="C:RQC complex"/>
    <property type="evidence" value="ECO:0007669"/>
    <property type="project" value="UniProtKB-UniRule"/>
</dbReference>
<name>A0A0C3QL33_9AGAM</name>
<dbReference type="InterPro" id="IPR039795">
    <property type="entry name" value="LTN1/Rkr1"/>
</dbReference>
<keyword evidence="1" id="KW-0863">Zinc-finger</keyword>
<keyword evidence="1" id="KW-0862">Zinc</keyword>
<dbReference type="Pfam" id="PF22958">
    <property type="entry name" value="Ltn1_1st"/>
    <property type="match status" value="1"/>
</dbReference>
<comment type="catalytic activity">
    <reaction evidence="1">
        <text>S-ubiquitinyl-[E2 ubiquitin-conjugating enzyme]-L-cysteine + [acceptor protein]-L-lysine = [E2 ubiquitin-conjugating enzyme]-L-cysteine + N(6)-ubiquitinyl-[acceptor protein]-L-lysine.</text>
        <dbReference type="EC" id="2.3.2.27"/>
    </reaction>
</comment>
<dbReference type="Proteomes" id="UP000054248">
    <property type="component" value="Unassembled WGS sequence"/>
</dbReference>
<evidence type="ECO:0000259" key="4">
    <source>
        <dbReference type="Pfam" id="PF22999"/>
    </source>
</evidence>
<reference evidence="7" key="2">
    <citation type="submission" date="2015-01" db="EMBL/GenBank/DDBJ databases">
        <title>Evolutionary Origins and Diversification of the Mycorrhizal Mutualists.</title>
        <authorList>
            <consortium name="DOE Joint Genome Institute"/>
            <consortium name="Mycorrhizal Genomics Consortium"/>
            <person name="Kohler A."/>
            <person name="Kuo A."/>
            <person name="Nagy L.G."/>
            <person name="Floudas D."/>
            <person name="Copeland A."/>
            <person name="Barry K.W."/>
            <person name="Cichocki N."/>
            <person name="Veneault-Fourrey C."/>
            <person name="LaButti K."/>
            <person name="Lindquist E.A."/>
            <person name="Lipzen A."/>
            <person name="Lundell T."/>
            <person name="Morin E."/>
            <person name="Murat C."/>
            <person name="Riley R."/>
            <person name="Ohm R."/>
            <person name="Sun H."/>
            <person name="Tunlid A."/>
            <person name="Henrissat B."/>
            <person name="Grigoriev I.V."/>
            <person name="Hibbett D.S."/>
            <person name="Martin F."/>
        </authorList>
    </citation>
    <scope>NUCLEOTIDE SEQUENCE [LARGE SCALE GENOMIC DNA]</scope>
    <source>
        <strain evidence="7">MUT 4182</strain>
    </source>
</reference>
<dbReference type="GO" id="GO:0061630">
    <property type="term" value="F:ubiquitin protein ligase activity"/>
    <property type="evidence" value="ECO:0007669"/>
    <property type="project" value="UniProtKB-UniRule"/>
</dbReference>
<proteinExistence type="inferred from homology"/>
<evidence type="ECO:0000259" key="5">
    <source>
        <dbReference type="Pfam" id="PF23009"/>
    </source>
</evidence>
<keyword evidence="7" id="KW-1185">Reference proteome</keyword>